<dbReference type="UniPathway" id="UPA00252">
    <property type="reaction ID" value="UER00325"/>
</dbReference>
<keyword evidence="7 9" id="KW-0627">Porphyrin biosynthesis</keyword>
<evidence type="ECO:0000256" key="8">
    <source>
        <dbReference type="ARBA" id="ARBA00024536"/>
    </source>
</evidence>
<dbReference type="PROSITE" id="PS00534">
    <property type="entry name" value="FERROCHELATASE"/>
    <property type="match status" value="1"/>
</dbReference>
<dbReference type="EC" id="4.98.1.1" evidence="9 10"/>
<organism evidence="11 12">
    <name type="scientific">Candidatus Thiodiazotropha endoloripes</name>
    <dbReference type="NCBI Taxonomy" id="1818881"/>
    <lineage>
        <taxon>Bacteria</taxon>
        <taxon>Pseudomonadati</taxon>
        <taxon>Pseudomonadota</taxon>
        <taxon>Gammaproteobacteria</taxon>
        <taxon>Chromatiales</taxon>
        <taxon>Sedimenticolaceae</taxon>
        <taxon>Candidatus Thiodiazotropha</taxon>
    </lineage>
</organism>
<dbReference type="PANTHER" id="PTHR11108:SF1">
    <property type="entry name" value="FERROCHELATASE, MITOCHONDRIAL"/>
    <property type="match status" value="1"/>
</dbReference>
<evidence type="ECO:0000256" key="4">
    <source>
        <dbReference type="ARBA" id="ARBA00023004"/>
    </source>
</evidence>
<evidence type="ECO:0000256" key="10">
    <source>
        <dbReference type="RuleBase" id="RU000607"/>
    </source>
</evidence>
<keyword evidence="6 9" id="KW-0456">Lyase</keyword>
<evidence type="ECO:0000313" key="11">
    <source>
        <dbReference type="EMBL" id="ODB98532.1"/>
    </source>
</evidence>
<dbReference type="AlphaFoldDB" id="A0A1E2UVA0"/>
<dbReference type="CDD" id="cd03411">
    <property type="entry name" value="Ferrochelatase_N"/>
    <property type="match status" value="1"/>
</dbReference>
<evidence type="ECO:0000256" key="5">
    <source>
        <dbReference type="ARBA" id="ARBA00023133"/>
    </source>
</evidence>
<protein>
    <recommendedName>
        <fullName evidence="9 10">Ferrochelatase</fullName>
        <ecNumber evidence="9 10">4.98.1.1</ecNumber>
    </recommendedName>
    <alternativeName>
        <fullName evidence="9">Heme synthase</fullName>
    </alternativeName>
    <alternativeName>
        <fullName evidence="9">Protoheme ferro-lyase</fullName>
    </alternativeName>
</protein>
<proteinExistence type="inferred from homology"/>
<dbReference type="STRING" id="1818881.A3196_07550"/>
<keyword evidence="12" id="KW-1185">Reference proteome</keyword>
<dbReference type="GO" id="GO:0006783">
    <property type="term" value="P:heme biosynthetic process"/>
    <property type="evidence" value="ECO:0007669"/>
    <property type="project" value="UniProtKB-UniRule"/>
</dbReference>
<evidence type="ECO:0000256" key="3">
    <source>
        <dbReference type="ARBA" id="ARBA00022723"/>
    </source>
</evidence>
<feature type="binding site" evidence="9">
    <location>
        <position position="291"/>
    </location>
    <ligand>
        <name>Fe(2+)</name>
        <dbReference type="ChEBI" id="CHEBI:29033"/>
    </ligand>
</feature>
<keyword evidence="4 9" id="KW-0408">Iron</keyword>
<sequence>MKYLNQKQQLSMPDGGLAILLINLGTPDAPTTGAVRRYLAEFLSDPRIVSIPKLIWQIILHGIILRVRPKRSAKAYASIWTDAGSPLLVISKQQRDAIEQAIENRFTGQVSVALAMRYGNPSIADTLKLLRERNIQRLLVLPLYPQYSATTTASIFDAVTAELQQWRWIPEVRFIQRYHHEPDYIDALSSQIADYRMTHGGADKLLFSFHGIPKDYYDAGDPYPDQCRDTAQAVVDRLGLNEEQWLLAFQSRFGAQEWVKPYTDETLKQWAAEGIKSVQVVCPAFATDCLETLEEIGVENRDYFLQGGGAEYSYIPALNDEPKHIEMFANLIHRHALGWPEAKPLPPPSTISD</sequence>
<keyword evidence="2 9" id="KW-0963">Cytoplasm</keyword>
<dbReference type="InterPro" id="IPR001015">
    <property type="entry name" value="Ferrochelatase"/>
</dbReference>
<gene>
    <name evidence="9" type="primary">hemH</name>
    <name evidence="11" type="ORF">A3196_07550</name>
</gene>
<evidence type="ECO:0000313" key="12">
    <source>
        <dbReference type="Proteomes" id="UP000094849"/>
    </source>
</evidence>
<comment type="subcellular location">
    <subcellularLocation>
        <location evidence="9 10">Cytoplasm</location>
    </subcellularLocation>
</comment>
<dbReference type="InterPro" id="IPR033659">
    <property type="entry name" value="Ferrochelatase_N"/>
</dbReference>
<dbReference type="InterPro" id="IPR019772">
    <property type="entry name" value="Ferrochelatase_AS"/>
</dbReference>
<comment type="similarity">
    <text evidence="1 9 10">Belongs to the ferrochelatase family.</text>
</comment>
<evidence type="ECO:0000256" key="1">
    <source>
        <dbReference type="ARBA" id="ARBA00007718"/>
    </source>
</evidence>
<name>A0A1E2UVA0_9GAMM</name>
<dbReference type="NCBIfam" id="TIGR00109">
    <property type="entry name" value="hemH"/>
    <property type="match status" value="1"/>
</dbReference>
<keyword evidence="3 9" id="KW-0479">Metal-binding</keyword>
<dbReference type="GO" id="GO:0004325">
    <property type="term" value="F:ferrochelatase activity"/>
    <property type="evidence" value="ECO:0007669"/>
    <property type="project" value="UniProtKB-UniRule"/>
</dbReference>
<dbReference type="GO" id="GO:0005737">
    <property type="term" value="C:cytoplasm"/>
    <property type="evidence" value="ECO:0007669"/>
    <property type="project" value="UniProtKB-SubCell"/>
</dbReference>
<dbReference type="SUPFAM" id="SSF53800">
    <property type="entry name" value="Chelatase"/>
    <property type="match status" value="1"/>
</dbReference>
<evidence type="ECO:0000256" key="6">
    <source>
        <dbReference type="ARBA" id="ARBA00023239"/>
    </source>
</evidence>
<evidence type="ECO:0000256" key="2">
    <source>
        <dbReference type="ARBA" id="ARBA00022490"/>
    </source>
</evidence>
<evidence type="ECO:0000256" key="9">
    <source>
        <dbReference type="HAMAP-Rule" id="MF_00323"/>
    </source>
</evidence>
<dbReference type="FunFam" id="3.40.50.1400:FF:000002">
    <property type="entry name" value="Ferrochelatase"/>
    <property type="match status" value="1"/>
</dbReference>
<dbReference type="PANTHER" id="PTHR11108">
    <property type="entry name" value="FERROCHELATASE"/>
    <property type="match status" value="1"/>
</dbReference>
<comment type="function">
    <text evidence="9 10">Catalyzes the ferrous insertion into protoporphyrin IX.</text>
</comment>
<evidence type="ECO:0000256" key="7">
    <source>
        <dbReference type="ARBA" id="ARBA00023244"/>
    </source>
</evidence>
<comment type="catalytic activity">
    <reaction evidence="8">
        <text>Fe-coproporphyrin III + 2 H(+) = coproporphyrin III + Fe(2+)</text>
        <dbReference type="Rhea" id="RHEA:49572"/>
        <dbReference type="ChEBI" id="CHEBI:15378"/>
        <dbReference type="ChEBI" id="CHEBI:29033"/>
        <dbReference type="ChEBI" id="CHEBI:68438"/>
        <dbReference type="ChEBI" id="CHEBI:131725"/>
        <dbReference type="EC" id="4.99.1.9"/>
    </reaction>
    <physiologicalReaction direction="right-to-left" evidence="8">
        <dbReference type="Rhea" id="RHEA:49574"/>
    </physiologicalReaction>
</comment>
<accession>A0A1E2UVA0</accession>
<comment type="pathway">
    <text evidence="9 10">Porphyrin-containing compound metabolism; protoheme biosynthesis; protoheme from protoporphyrin-IX: step 1/1.</text>
</comment>
<reference evidence="11 12" key="1">
    <citation type="submission" date="2016-03" db="EMBL/GenBank/DDBJ databases">
        <title>Chemosynthetic sulphur-oxidizing symbionts of marine invertebrate animals are capable of nitrogen fixation.</title>
        <authorList>
            <person name="Petersen J.M."/>
            <person name="Kemper A."/>
            <person name="Gruber-Vodicka H."/>
            <person name="Cardini U."/>
            <person name="Geest Mvander."/>
            <person name="Kleiner M."/>
            <person name="Bulgheresi S."/>
            <person name="Fussmann M."/>
            <person name="Herbold C."/>
            <person name="Seah B.K.B."/>
            <person name="Antony C.Paul."/>
            <person name="Liu D."/>
            <person name="Belitz A."/>
            <person name="Weber M."/>
        </authorList>
    </citation>
    <scope>NUCLEOTIDE SEQUENCE [LARGE SCALE GENOMIC DNA]</scope>
    <source>
        <strain evidence="11">G_D</strain>
    </source>
</reference>
<dbReference type="InterPro" id="IPR033644">
    <property type="entry name" value="Ferrochelatase_C"/>
</dbReference>
<dbReference type="OrthoDB" id="9809741at2"/>
<comment type="caution">
    <text evidence="11">The sequence shown here is derived from an EMBL/GenBank/DDBJ whole genome shotgun (WGS) entry which is preliminary data.</text>
</comment>
<dbReference type="CDD" id="cd00419">
    <property type="entry name" value="Ferrochelatase_C"/>
    <property type="match status" value="1"/>
</dbReference>
<dbReference type="EMBL" id="LVJZ01000003">
    <property type="protein sequence ID" value="ODB98532.1"/>
    <property type="molecule type" value="Genomic_DNA"/>
</dbReference>
<comment type="catalytic activity">
    <reaction evidence="9 10">
        <text>heme b + 2 H(+) = protoporphyrin IX + Fe(2+)</text>
        <dbReference type="Rhea" id="RHEA:22584"/>
        <dbReference type="ChEBI" id="CHEBI:15378"/>
        <dbReference type="ChEBI" id="CHEBI:29033"/>
        <dbReference type="ChEBI" id="CHEBI:57306"/>
        <dbReference type="ChEBI" id="CHEBI:60344"/>
        <dbReference type="EC" id="4.98.1.1"/>
    </reaction>
</comment>
<dbReference type="GO" id="GO:0046872">
    <property type="term" value="F:metal ion binding"/>
    <property type="evidence" value="ECO:0007669"/>
    <property type="project" value="UniProtKB-KW"/>
</dbReference>
<keyword evidence="5 9" id="KW-0350">Heme biosynthesis</keyword>
<dbReference type="Pfam" id="PF00762">
    <property type="entry name" value="Ferrochelatase"/>
    <property type="match status" value="1"/>
</dbReference>
<dbReference type="Proteomes" id="UP000094849">
    <property type="component" value="Unassembled WGS sequence"/>
</dbReference>
<dbReference type="Gene3D" id="3.40.50.1400">
    <property type="match status" value="2"/>
</dbReference>
<dbReference type="RefSeq" id="WP_069004834.1">
    <property type="nucleotide sequence ID" value="NZ_LVJW01000003.1"/>
</dbReference>
<feature type="binding site" evidence="9">
    <location>
        <position position="210"/>
    </location>
    <ligand>
        <name>Fe(2+)</name>
        <dbReference type="ChEBI" id="CHEBI:29033"/>
    </ligand>
</feature>
<dbReference type="HAMAP" id="MF_00323">
    <property type="entry name" value="Ferrochelatase"/>
    <property type="match status" value="1"/>
</dbReference>